<feature type="active site" description="Tele-AMP-histidine intermediate" evidence="1">
    <location>
        <position position="98"/>
    </location>
</feature>
<feature type="short sequence motif" description="Histidine triad motif" evidence="2 3">
    <location>
        <begin position="96"/>
        <end position="100"/>
    </location>
</feature>
<dbReference type="PROSITE" id="PS51084">
    <property type="entry name" value="HIT_2"/>
    <property type="match status" value="1"/>
</dbReference>
<comment type="caution">
    <text evidence="5">The sequence shown here is derived from an EMBL/GenBank/DDBJ whole genome shotgun (WGS) entry which is preliminary data.</text>
</comment>
<evidence type="ECO:0000256" key="2">
    <source>
        <dbReference type="PIRSR" id="PIRSR601310-3"/>
    </source>
</evidence>
<dbReference type="PRINTS" id="PR00332">
    <property type="entry name" value="HISTRIAD"/>
</dbReference>
<organism evidence="5 6">
    <name type="scientific">Aquifex aeolicus</name>
    <dbReference type="NCBI Taxonomy" id="63363"/>
    <lineage>
        <taxon>Bacteria</taxon>
        <taxon>Pseudomonadati</taxon>
        <taxon>Aquificota</taxon>
        <taxon>Aquificia</taxon>
        <taxon>Aquificales</taxon>
        <taxon>Aquificaceae</taxon>
        <taxon>Aquifex</taxon>
    </lineage>
</organism>
<dbReference type="InterPro" id="IPR036265">
    <property type="entry name" value="HIT-like_sf"/>
</dbReference>
<dbReference type="Gene3D" id="3.30.428.10">
    <property type="entry name" value="HIT-like"/>
    <property type="match status" value="1"/>
</dbReference>
<dbReference type="InterPro" id="IPR001310">
    <property type="entry name" value="Histidine_triad_HIT"/>
</dbReference>
<sequence length="113" mass="12841">MCVFCKIVNKEIPAKVVYEDDLIMAFHDINPQRKVHVLVIPKKHIPSVNDITPEDKKILGHLWVKIPEIVKILGIDRDGYRIIVNTGKDGGQEIYHIHYHILGGQPVGPMVCK</sequence>
<accession>A0A9D0YRJ4</accession>
<protein>
    <submittedName>
        <fullName evidence="5">Histidine triad nucleotide-binding protein</fullName>
    </submittedName>
</protein>
<dbReference type="CDD" id="cd01276">
    <property type="entry name" value="PKCI_related"/>
    <property type="match status" value="1"/>
</dbReference>
<dbReference type="PANTHER" id="PTHR23089">
    <property type="entry name" value="HISTIDINE TRIAD HIT PROTEIN"/>
    <property type="match status" value="1"/>
</dbReference>
<proteinExistence type="predicted"/>
<evidence type="ECO:0000259" key="4">
    <source>
        <dbReference type="PROSITE" id="PS51084"/>
    </source>
</evidence>
<evidence type="ECO:0000313" key="5">
    <source>
        <dbReference type="EMBL" id="HIP98915.1"/>
    </source>
</evidence>
<gene>
    <name evidence="5" type="ORF">EYH37_06120</name>
</gene>
<dbReference type="Pfam" id="PF01230">
    <property type="entry name" value="HIT"/>
    <property type="match status" value="1"/>
</dbReference>
<dbReference type="AlphaFoldDB" id="A0A9D0YRJ4"/>
<dbReference type="EMBL" id="DQVE01000063">
    <property type="protein sequence ID" value="HIP98915.1"/>
    <property type="molecule type" value="Genomic_DNA"/>
</dbReference>
<dbReference type="GO" id="GO:0003824">
    <property type="term" value="F:catalytic activity"/>
    <property type="evidence" value="ECO:0007669"/>
    <property type="project" value="InterPro"/>
</dbReference>
<evidence type="ECO:0000313" key="6">
    <source>
        <dbReference type="Proteomes" id="UP000606463"/>
    </source>
</evidence>
<dbReference type="SUPFAM" id="SSF54197">
    <property type="entry name" value="HIT-like"/>
    <property type="match status" value="1"/>
</dbReference>
<dbReference type="InterPro" id="IPR011146">
    <property type="entry name" value="HIT-like"/>
</dbReference>
<evidence type="ECO:0000256" key="3">
    <source>
        <dbReference type="PROSITE-ProRule" id="PRU00464"/>
    </source>
</evidence>
<reference evidence="5" key="1">
    <citation type="journal article" date="2020" name="ISME J.">
        <title>Gammaproteobacteria mediating utilization of methyl-, sulfur- and petroleum organic compounds in deep ocean hydrothermal plumes.</title>
        <authorList>
            <person name="Zhou Z."/>
            <person name="Liu Y."/>
            <person name="Pan J."/>
            <person name="Cron B.R."/>
            <person name="Toner B.M."/>
            <person name="Anantharaman K."/>
            <person name="Breier J.A."/>
            <person name="Dick G.J."/>
            <person name="Li M."/>
        </authorList>
    </citation>
    <scope>NUCLEOTIDE SEQUENCE</scope>
    <source>
        <strain evidence="5">SZUA-1501</strain>
    </source>
</reference>
<evidence type="ECO:0000256" key="1">
    <source>
        <dbReference type="PIRSR" id="PIRSR601310-1"/>
    </source>
</evidence>
<name>A0A9D0YRJ4_AQUAO</name>
<dbReference type="Proteomes" id="UP000606463">
    <property type="component" value="Unassembled WGS sequence"/>
</dbReference>
<feature type="domain" description="HIT" evidence="4">
    <location>
        <begin position="3"/>
        <end position="112"/>
    </location>
</feature>